<evidence type="ECO:0000313" key="3">
    <source>
        <dbReference type="EMBL" id="KAF3008545.1"/>
    </source>
</evidence>
<dbReference type="SMART" id="SM00257">
    <property type="entry name" value="LysM"/>
    <property type="match status" value="1"/>
</dbReference>
<dbReference type="Gene3D" id="3.10.350.10">
    <property type="entry name" value="LysM domain"/>
    <property type="match status" value="1"/>
</dbReference>
<dbReference type="Pfam" id="PF01476">
    <property type="entry name" value="LysM"/>
    <property type="match status" value="1"/>
</dbReference>
<feature type="signal peptide" evidence="1">
    <location>
        <begin position="1"/>
        <end position="17"/>
    </location>
</feature>
<dbReference type="Proteomes" id="UP000801428">
    <property type="component" value="Unassembled WGS sequence"/>
</dbReference>
<dbReference type="CDD" id="cd00118">
    <property type="entry name" value="LysM"/>
    <property type="match status" value="1"/>
</dbReference>
<feature type="domain" description="LysM" evidence="2">
    <location>
        <begin position="32"/>
        <end position="76"/>
    </location>
</feature>
<name>A0A9P4WBW5_CURKU</name>
<dbReference type="InterPro" id="IPR036779">
    <property type="entry name" value="LysM_dom_sf"/>
</dbReference>
<dbReference type="InterPro" id="IPR018392">
    <property type="entry name" value="LysM"/>
</dbReference>
<dbReference type="AlphaFoldDB" id="A0A9P4WBW5"/>
<gene>
    <name evidence="3" type="ORF">E8E13_006712</name>
</gene>
<keyword evidence="4" id="KW-1185">Reference proteome</keyword>
<protein>
    <recommendedName>
        <fullName evidence="2">LysM domain-containing protein</fullName>
    </recommendedName>
</protein>
<reference evidence="3" key="1">
    <citation type="submission" date="2019-04" db="EMBL/GenBank/DDBJ databases">
        <title>Sequencing of skin fungus with MAO and IRED activity.</title>
        <authorList>
            <person name="Marsaioli A.J."/>
            <person name="Bonatto J.M.C."/>
            <person name="Reis Junior O."/>
        </authorList>
    </citation>
    <scope>NUCLEOTIDE SEQUENCE</scope>
    <source>
        <strain evidence="3">30M1</strain>
    </source>
</reference>
<evidence type="ECO:0000256" key="1">
    <source>
        <dbReference type="SAM" id="SignalP"/>
    </source>
</evidence>
<dbReference type="EMBL" id="SWKU01000003">
    <property type="protein sequence ID" value="KAF3008545.1"/>
    <property type="molecule type" value="Genomic_DNA"/>
</dbReference>
<sequence>MKAVLLLLSAMVSMAAATPVFPHVQLEQRAGSTVTIKAGDTLSTIAASTGVGICDIAKANNIKDPNVIQAGATLKIPAATGKKDNTSCVKKA</sequence>
<dbReference type="OrthoDB" id="2107166at2759"/>
<comment type="caution">
    <text evidence="3">The sequence shown here is derived from an EMBL/GenBank/DDBJ whole genome shotgun (WGS) entry which is preliminary data.</text>
</comment>
<evidence type="ECO:0000313" key="4">
    <source>
        <dbReference type="Proteomes" id="UP000801428"/>
    </source>
</evidence>
<dbReference type="SUPFAM" id="SSF54106">
    <property type="entry name" value="LysM domain"/>
    <property type="match status" value="1"/>
</dbReference>
<keyword evidence="1" id="KW-0732">Signal</keyword>
<accession>A0A9P4WBW5</accession>
<proteinExistence type="predicted"/>
<evidence type="ECO:0000259" key="2">
    <source>
        <dbReference type="PROSITE" id="PS51782"/>
    </source>
</evidence>
<feature type="chain" id="PRO_5040292678" description="LysM domain-containing protein" evidence="1">
    <location>
        <begin position="18"/>
        <end position="92"/>
    </location>
</feature>
<organism evidence="3 4">
    <name type="scientific">Curvularia kusanoi</name>
    <name type="common">Cochliobolus kusanoi</name>
    <dbReference type="NCBI Taxonomy" id="90978"/>
    <lineage>
        <taxon>Eukaryota</taxon>
        <taxon>Fungi</taxon>
        <taxon>Dikarya</taxon>
        <taxon>Ascomycota</taxon>
        <taxon>Pezizomycotina</taxon>
        <taxon>Dothideomycetes</taxon>
        <taxon>Pleosporomycetidae</taxon>
        <taxon>Pleosporales</taxon>
        <taxon>Pleosporineae</taxon>
        <taxon>Pleosporaceae</taxon>
        <taxon>Curvularia</taxon>
    </lineage>
</organism>
<dbReference type="PROSITE" id="PS51782">
    <property type="entry name" value="LYSM"/>
    <property type="match status" value="1"/>
</dbReference>